<proteinExistence type="predicted"/>
<sequence length="167" mass="19775">MKQNIALENKLDYLSQIIIEQQGIIDFPWCSDELFYPYYLYFNDNHNRYSAGSLIAFWGLLIEWEDGSGFPFRLGEEIYNCYDFDKYMESFIFNADTIQIRFPNVFSVIVLSLAPLFINNDLIKLFNNIEEVKLRMYTNFVKSSKAIHDKDIYKQAFKEAGIQLDYS</sequence>
<name>A0A3G9INJ5_9BACL</name>
<dbReference type="OrthoDB" id="2875695at2"/>
<protein>
    <submittedName>
        <fullName evidence="1">Uncharacterized protein</fullName>
    </submittedName>
</protein>
<evidence type="ECO:0000313" key="2">
    <source>
        <dbReference type="Proteomes" id="UP000275368"/>
    </source>
</evidence>
<dbReference type="AlphaFoldDB" id="A0A3G9INJ5"/>
<reference evidence="1 2" key="1">
    <citation type="submission" date="2018-11" db="EMBL/GenBank/DDBJ databases">
        <title>Complete genome sequence of Paenibacillus baekrokdamisoli strain KCTC 33723.</title>
        <authorList>
            <person name="Kang S.W."/>
            <person name="Lee K.C."/>
            <person name="Kim K.K."/>
            <person name="Kim J.S."/>
            <person name="Kim D.S."/>
            <person name="Ko S.H."/>
            <person name="Yang S.H."/>
            <person name="Lee J.S."/>
        </authorList>
    </citation>
    <scope>NUCLEOTIDE SEQUENCE [LARGE SCALE GENOMIC DNA]</scope>
    <source>
        <strain evidence="1 2">KCTC 33723</strain>
    </source>
</reference>
<organism evidence="1 2">
    <name type="scientific">Paenibacillus baekrokdamisoli</name>
    <dbReference type="NCBI Taxonomy" id="1712516"/>
    <lineage>
        <taxon>Bacteria</taxon>
        <taxon>Bacillati</taxon>
        <taxon>Bacillota</taxon>
        <taxon>Bacilli</taxon>
        <taxon>Bacillales</taxon>
        <taxon>Paenibacillaceae</taxon>
        <taxon>Paenibacillus</taxon>
    </lineage>
</organism>
<dbReference type="EMBL" id="AP019308">
    <property type="protein sequence ID" value="BBH20420.1"/>
    <property type="molecule type" value="Genomic_DNA"/>
</dbReference>
<evidence type="ECO:0000313" key="1">
    <source>
        <dbReference type="EMBL" id="BBH20420.1"/>
    </source>
</evidence>
<accession>A0A3G9INJ5</accession>
<dbReference type="Proteomes" id="UP000275368">
    <property type="component" value="Chromosome"/>
</dbReference>
<dbReference type="RefSeq" id="WP_125655447.1">
    <property type="nucleotide sequence ID" value="NZ_AP019308.1"/>
</dbReference>
<dbReference type="KEGG" id="pbk:Back11_17650"/>
<gene>
    <name evidence="1" type="ORF">Back11_17650</name>
</gene>
<keyword evidence="2" id="KW-1185">Reference proteome</keyword>